<comment type="caution">
    <text evidence="2">The sequence shown here is derived from an EMBL/GenBank/DDBJ whole genome shotgun (WGS) entry which is preliminary data.</text>
</comment>
<accession>A0ABQ1YT54</accession>
<evidence type="ECO:0000313" key="2">
    <source>
        <dbReference type="EMBL" id="GGH37830.1"/>
    </source>
</evidence>
<name>A0ABQ1YT54_9BACL</name>
<keyword evidence="1" id="KW-0472">Membrane</keyword>
<feature type="transmembrane region" description="Helical" evidence="1">
    <location>
        <begin position="6"/>
        <end position="23"/>
    </location>
</feature>
<reference evidence="3" key="1">
    <citation type="journal article" date="2019" name="Int. J. Syst. Evol. Microbiol.">
        <title>The Global Catalogue of Microorganisms (GCM) 10K type strain sequencing project: providing services to taxonomists for standard genome sequencing and annotation.</title>
        <authorList>
            <consortium name="The Broad Institute Genomics Platform"/>
            <consortium name="The Broad Institute Genome Sequencing Center for Infectious Disease"/>
            <person name="Wu L."/>
            <person name="Ma J."/>
        </authorList>
    </citation>
    <scope>NUCLEOTIDE SEQUENCE [LARGE SCALE GENOMIC DNA]</scope>
    <source>
        <strain evidence="3">CGMCC 1.12769</strain>
    </source>
</reference>
<dbReference type="EMBL" id="BMFT01000005">
    <property type="protein sequence ID" value="GGH37830.1"/>
    <property type="molecule type" value="Genomic_DNA"/>
</dbReference>
<keyword evidence="1" id="KW-0812">Transmembrane</keyword>
<sequence>MKKHAISISFVIIFIALIAVLFYNQSQIRQVPSVYTFDIETEDFYIKDIEFVVMPHSLYVTKQYLEVIGEDKIFDGISYGLSIGENRIVSLSQADDPFHLPDTANSKIYFNTNNLFKNMQVSKSDTIKVEIHYKVNGESKDIVGEIKLSDVVKPFTLTGDKTPIRLS</sequence>
<proteinExistence type="predicted"/>
<dbReference type="Proteomes" id="UP000659344">
    <property type="component" value="Unassembled WGS sequence"/>
</dbReference>
<dbReference type="RefSeq" id="WP_188542185.1">
    <property type="nucleotide sequence ID" value="NZ_BMFT01000005.1"/>
</dbReference>
<protein>
    <submittedName>
        <fullName evidence="2">Uncharacterized protein</fullName>
    </submittedName>
</protein>
<evidence type="ECO:0000256" key="1">
    <source>
        <dbReference type="SAM" id="Phobius"/>
    </source>
</evidence>
<organism evidence="2 3">
    <name type="scientific">Paenibacillus segetis</name>
    <dbReference type="NCBI Taxonomy" id="1325360"/>
    <lineage>
        <taxon>Bacteria</taxon>
        <taxon>Bacillati</taxon>
        <taxon>Bacillota</taxon>
        <taxon>Bacilli</taxon>
        <taxon>Bacillales</taxon>
        <taxon>Paenibacillaceae</taxon>
        <taxon>Paenibacillus</taxon>
    </lineage>
</organism>
<evidence type="ECO:0000313" key="3">
    <source>
        <dbReference type="Proteomes" id="UP000659344"/>
    </source>
</evidence>
<gene>
    <name evidence="2" type="ORF">GCM10008013_45500</name>
</gene>
<keyword evidence="1" id="KW-1133">Transmembrane helix</keyword>
<keyword evidence="3" id="KW-1185">Reference proteome</keyword>